<name>A0ABR2JLA5_9EUKA</name>
<proteinExistence type="predicted"/>
<dbReference type="EMBL" id="JAPFFF010000011">
    <property type="protein sequence ID" value="KAK8878550.1"/>
    <property type="molecule type" value="Genomic_DNA"/>
</dbReference>
<reference evidence="1 2" key="1">
    <citation type="submission" date="2024-04" db="EMBL/GenBank/DDBJ databases">
        <title>Tritrichomonas musculus Genome.</title>
        <authorList>
            <person name="Alves-Ferreira E."/>
            <person name="Grigg M."/>
            <person name="Lorenzi H."/>
            <person name="Galac M."/>
        </authorList>
    </citation>
    <scope>NUCLEOTIDE SEQUENCE [LARGE SCALE GENOMIC DNA]</scope>
    <source>
        <strain evidence="1 2">EAF2021</strain>
    </source>
</reference>
<dbReference type="Proteomes" id="UP001470230">
    <property type="component" value="Unassembled WGS sequence"/>
</dbReference>
<evidence type="ECO:0000313" key="2">
    <source>
        <dbReference type="Proteomes" id="UP001470230"/>
    </source>
</evidence>
<organism evidence="1 2">
    <name type="scientific">Tritrichomonas musculus</name>
    <dbReference type="NCBI Taxonomy" id="1915356"/>
    <lineage>
        <taxon>Eukaryota</taxon>
        <taxon>Metamonada</taxon>
        <taxon>Parabasalia</taxon>
        <taxon>Tritrichomonadida</taxon>
        <taxon>Tritrichomonadidae</taxon>
        <taxon>Tritrichomonas</taxon>
    </lineage>
</organism>
<accession>A0ABR2JLA5</accession>
<evidence type="ECO:0000313" key="1">
    <source>
        <dbReference type="EMBL" id="KAK8878550.1"/>
    </source>
</evidence>
<sequence>MNYHILTSLSKKYNFKRKTLEKWKVQTDWKPYDTTVHGSFNRIFTNEQEKTMSEYIQFNYINEDLYFSDKYFLMLAFERLENIYTNQDMPKFICSPHFISNFKERNRFSSRRAHFKRRPEIADDDPKIEELKSQVTALIENGRRKGEPFLNTNETQWQILLTNIQTWAKKNPKNFCIKTIEDQKFHITSMATIFTDSENSKLHCFLIAHGIYEDDEETQFGEDYDPSACSHSAKFYMTKKIFVKYL</sequence>
<protein>
    <submittedName>
        <fullName evidence="1">Uncharacterized protein</fullName>
    </submittedName>
</protein>
<comment type="caution">
    <text evidence="1">The sequence shown here is derived from an EMBL/GenBank/DDBJ whole genome shotgun (WGS) entry which is preliminary data.</text>
</comment>
<gene>
    <name evidence="1" type="ORF">M9Y10_005330</name>
</gene>
<keyword evidence="2" id="KW-1185">Reference proteome</keyword>